<comment type="caution">
    <text evidence="1">The sequence shown here is derived from an EMBL/GenBank/DDBJ whole genome shotgun (WGS) entry which is preliminary data.</text>
</comment>
<dbReference type="EMBL" id="BMMX01000024">
    <property type="protein sequence ID" value="GGL05685.1"/>
    <property type="molecule type" value="Genomic_DNA"/>
</dbReference>
<dbReference type="Proteomes" id="UP000656042">
    <property type="component" value="Unassembled WGS sequence"/>
</dbReference>
<organism evidence="1 2">
    <name type="scientific">Mangrovihabitans endophyticus</name>
    <dbReference type="NCBI Taxonomy" id="1751298"/>
    <lineage>
        <taxon>Bacteria</taxon>
        <taxon>Bacillati</taxon>
        <taxon>Actinomycetota</taxon>
        <taxon>Actinomycetes</taxon>
        <taxon>Micromonosporales</taxon>
        <taxon>Micromonosporaceae</taxon>
        <taxon>Mangrovihabitans</taxon>
    </lineage>
</organism>
<reference evidence="1" key="1">
    <citation type="journal article" date="2014" name="Int. J. Syst. Evol. Microbiol.">
        <title>Complete genome sequence of Corynebacterium casei LMG S-19264T (=DSM 44701T), isolated from a smear-ripened cheese.</title>
        <authorList>
            <consortium name="US DOE Joint Genome Institute (JGI-PGF)"/>
            <person name="Walter F."/>
            <person name="Albersmeier A."/>
            <person name="Kalinowski J."/>
            <person name="Ruckert C."/>
        </authorList>
    </citation>
    <scope>NUCLEOTIDE SEQUENCE</scope>
    <source>
        <strain evidence="1">CGMCC 4.7299</strain>
    </source>
</reference>
<evidence type="ECO:0000313" key="2">
    <source>
        <dbReference type="Proteomes" id="UP000656042"/>
    </source>
</evidence>
<gene>
    <name evidence="1" type="ORF">GCM10012284_45100</name>
</gene>
<evidence type="ECO:0000313" key="1">
    <source>
        <dbReference type="EMBL" id="GGL05685.1"/>
    </source>
</evidence>
<accession>A0A8J3FRD4</accession>
<dbReference type="RefSeq" id="WP_189081273.1">
    <property type="nucleotide sequence ID" value="NZ_BMMX01000024.1"/>
</dbReference>
<protein>
    <submittedName>
        <fullName evidence="1">Uncharacterized protein</fullName>
    </submittedName>
</protein>
<reference evidence="1" key="2">
    <citation type="submission" date="2020-09" db="EMBL/GenBank/DDBJ databases">
        <authorList>
            <person name="Sun Q."/>
            <person name="Zhou Y."/>
        </authorList>
    </citation>
    <scope>NUCLEOTIDE SEQUENCE</scope>
    <source>
        <strain evidence="1">CGMCC 4.7299</strain>
    </source>
</reference>
<proteinExistence type="predicted"/>
<keyword evidence="2" id="KW-1185">Reference proteome</keyword>
<dbReference type="AlphaFoldDB" id="A0A8J3FRD4"/>
<sequence>MRVSDAVRCARRHRVAGPWSASAPIIREGRLHRGVPRGAVRRFAETDYCYGVGPLTLLVRHVQWDKPVPIDGDLWLEVEGVVIDPAGRTGAHRQVLVRAGQLPAPPPPKRPRLRP</sequence>
<name>A0A8J3FRD4_9ACTN</name>